<proteinExistence type="predicted"/>
<protein>
    <submittedName>
        <fullName evidence="2">Acetyltransferase</fullName>
    </submittedName>
</protein>
<gene>
    <name evidence="2" type="ORF">ABB25_08000</name>
</gene>
<dbReference type="PANTHER" id="PTHR31435:SF9">
    <property type="entry name" value="PROTEIN NATD1"/>
    <property type="match status" value="1"/>
</dbReference>
<dbReference type="SUPFAM" id="SSF55729">
    <property type="entry name" value="Acyl-CoA N-acyltransferases (Nat)"/>
    <property type="match status" value="1"/>
</dbReference>
<name>A0A0R0BMA9_9GAMM</name>
<organism evidence="2 3">
    <name type="scientific">Stenotrophomonas koreensis</name>
    <dbReference type="NCBI Taxonomy" id="266128"/>
    <lineage>
        <taxon>Bacteria</taxon>
        <taxon>Pseudomonadati</taxon>
        <taxon>Pseudomonadota</taxon>
        <taxon>Gammaproteobacteria</taxon>
        <taxon>Lysobacterales</taxon>
        <taxon>Lysobacteraceae</taxon>
        <taxon>Stenotrophomonas</taxon>
    </lineage>
</organism>
<reference evidence="2 3" key="1">
    <citation type="submission" date="2015-05" db="EMBL/GenBank/DDBJ databases">
        <title>Genome sequencing and analysis of members of genus Stenotrophomonas.</title>
        <authorList>
            <person name="Patil P.P."/>
            <person name="Midha S."/>
            <person name="Patil P.B."/>
        </authorList>
    </citation>
    <scope>NUCLEOTIDE SEQUENCE [LARGE SCALE GENOMIC DNA]</scope>
    <source>
        <strain evidence="2 3">DSM 17805</strain>
    </source>
</reference>
<dbReference type="Pfam" id="PF14542">
    <property type="entry name" value="Acetyltransf_CG"/>
    <property type="match status" value="1"/>
</dbReference>
<dbReference type="PANTHER" id="PTHR31435">
    <property type="entry name" value="PROTEIN NATD1"/>
    <property type="match status" value="1"/>
</dbReference>
<dbReference type="EMBL" id="LDJH01000012">
    <property type="protein sequence ID" value="KRG58256.1"/>
    <property type="molecule type" value="Genomic_DNA"/>
</dbReference>
<dbReference type="AlphaFoldDB" id="A0A0R0BMA9"/>
<feature type="domain" description="N-acetyltransferase" evidence="1">
    <location>
        <begin position="7"/>
        <end position="92"/>
    </location>
</feature>
<dbReference type="STRING" id="266128.ABB25_08000"/>
<dbReference type="Gene3D" id="3.40.630.30">
    <property type="match status" value="1"/>
</dbReference>
<sequence>MPTAMITHDPAGHRFTLEQDGHLAFVEYRLADQQMIITHTQVPEAVAGQGIAARLNEQALEHARQSGLTVVPVCSYTQSYIRRHPQYQDLVVR</sequence>
<dbReference type="PROSITE" id="PS51729">
    <property type="entry name" value="GNAT_YJDJ"/>
    <property type="match status" value="1"/>
</dbReference>
<dbReference type="InterPro" id="IPR045057">
    <property type="entry name" value="Gcn5-rel_NAT"/>
</dbReference>
<keyword evidence="3" id="KW-1185">Reference proteome</keyword>
<dbReference type="InterPro" id="IPR031165">
    <property type="entry name" value="GNAT_YJDJ"/>
</dbReference>
<dbReference type="Proteomes" id="UP000051254">
    <property type="component" value="Unassembled WGS sequence"/>
</dbReference>
<dbReference type="OrthoDB" id="9813275at2"/>
<dbReference type="GO" id="GO:0016740">
    <property type="term" value="F:transferase activity"/>
    <property type="evidence" value="ECO:0007669"/>
    <property type="project" value="UniProtKB-KW"/>
</dbReference>
<dbReference type="PATRIC" id="fig|266128.3.peg.472"/>
<comment type="caution">
    <text evidence="2">The sequence shown here is derived from an EMBL/GenBank/DDBJ whole genome shotgun (WGS) entry which is preliminary data.</text>
</comment>
<keyword evidence="2" id="KW-0808">Transferase</keyword>
<dbReference type="InterPro" id="IPR016181">
    <property type="entry name" value="Acyl_CoA_acyltransferase"/>
</dbReference>
<evidence type="ECO:0000313" key="3">
    <source>
        <dbReference type="Proteomes" id="UP000051254"/>
    </source>
</evidence>
<evidence type="ECO:0000313" key="2">
    <source>
        <dbReference type="EMBL" id="KRG58256.1"/>
    </source>
</evidence>
<evidence type="ECO:0000259" key="1">
    <source>
        <dbReference type="PROSITE" id="PS51729"/>
    </source>
</evidence>
<accession>A0A0R0BMA9</accession>